<comment type="subcellular location">
    <subcellularLocation>
        <location evidence="1">Cell envelope</location>
    </subcellularLocation>
</comment>
<feature type="domain" description="Fe/B12 periplasmic-binding" evidence="6">
    <location>
        <begin position="54"/>
        <end position="325"/>
    </location>
</feature>
<reference evidence="7 8" key="1">
    <citation type="journal article" date="2014" name="Int. J. Syst. Evol. Microbiol.">
        <title>Nocardioides zeae sp. nov., isolated from the stem of Zea mays.</title>
        <authorList>
            <person name="Glaeser S.P."/>
            <person name="McInroy J.A."/>
            <person name="Busse H.J."/>
            <person name="Kampfer P."/>
        </authorList>
    </citation>
    <scope>NUCLEOTIDE SEQUENCE [LARGE SCALE GENOMIC DNA]</scope>
    <source>
        <strain evidence="7 8">JCM 30728</strain>
    </source>
</reference>
<dbReference type="SUPFAM" id="SSF53807">
    <property type="entry name" value="Helical backbone' metal receptor"/>
    <property type="match status" value="1"/>
</dbReference>
<name>A0A6P0HMN0_9ACTN</name>
<dbReference type="Gene3D" id="3.40.50.1980">
    <property type="entry name" value="Nitrogenase molybdenum iron protein domain"/>
    <property type="match status" value="2"/>
</dbReference>
<dbReference type="PROSITE" id="PS51257">
    <property type="entry name" value="PROKAR_LIPOPROTEIN"/>
    <property type="match status" value="1"/>
</dbReference>
<feature type="chain" id="PRO_5038931191" evidence="5">
    <location>
        <begin position="23"/>
        <end position="327"/>
    </location>
</feature>
<evidence type="ECO:0000313" key="7">
    <source>
        <dbReference type="EMBL" id="NEN79952.1"/>
    </source>
</evidence>
<keyword evidence="4 5" id="KW-0732">Signal</keyword>
<feature type="signal peptide" evidence="5">
    <location>
        <begin position="1"/>
        <end position="22"/>
    </location>
</feature>
<proteinExistence type="inferred from homology"/>
<dbReference type="EMBL" id="JAAGXA010000013">
    <property type="protein sequence ID" value="NEN79952.1"/>
    <property type="molecule type" value="Genomic_DNA"/>
</dbReference>
<evidence type="ECO:0000256" key="4">
    <source>
        <dbReference type="ARBA" id="ARBA00022729"/>
    </source>
</evidence>
<protein>
    <submittedName>
        <fullName evidence="7">Iron-siderophore ABC transporter substrate-binding protein</fullName>
    </submittedName>
</protein>
<organism evidence="7 8">
    <name type="scientific">Nocardioides zeae</name>
    <dbReference type="NCBI Taxonomy" id="1457234"/>
    <lineage>
        <taxon>Bacteria</taxon>
        <taxon>Bacillati</taxon>
        <taxon>Actinomycetota</taxon>
        <taxon>Actinomycetes</taxon>
        <taxon>Propionibacteriales</taxon>
        <taxon>Nocardioidaceae</taxon>
        <taxon>Nocardioides</taxon>
    </lineage>
</organism>
<dbReference type="AlphaFoldDB" id="A0A6P0HMN0"/>
<sequence length="327" mass="34632">MSHMKKATLLLAALTSALAPIAVGCGASDAPDSGSGTVVEHVFGVTEVPDDPQRVVTLGWGSTEAALAVGVVPVAIPNGEGNGGIDDGLHPWVAEFLSDEGLDAPELLSANAGAEPPFEEIASYDPDLILAVEAGLTDTQYERLSEIAPTVAHPGEAWATPWREVITITGDALGEPDRAADVLAQVDAKTEAARRAHPEFAGRSITASAIYDDEFYIFTGSEPRSLLLAQLGFEVESFGQTEPWYELSFEHAGQITSDVLLLYFQTEDEARAFEASAPARLLTQYREGRVATVIGGANVAAVSPPTALSWEWTLDDFTDELSRAAAH</sequence>
<keyword evidence="3" id="KW-0813">Transport</keyword>
<dbReference type="GO" id="GO:0030288">
    <property type="term" value="C:outer membrane-bounded periplasmic space"/>
    <property type="evidence" value="ECO:0007669"/>
    <property type="project" value="TreeGrafter"/>
</dbReference>
<dbReference type="PROSITE" id="PS50983">
    <property type="entry name" value="FE_B12_PBP"/>
    <property type="match status" value="1"/>
</dbReference>
<comment type="similarity">
    <text evidence="2">Belongs to the bacterial solute-binding protein 8 family.</text>
</comment>
<evidence type="ECO:0000313" key="8">
    <source>
        <dbReference type="Proteomes" id="UP000468687"/>
    </source>
</evidence>
<evidence type="ECO:0000259" key="6">
    <source>
        <dbReference type="PROSITE" id="PS50983"/>
    </source>
</evidence>
<dbReference type="InterPro" id="IPR002491">
    <property type="entry name" value="ABC_transptr_periplasmic_BD"/>
</dbReference>
<dbReference type="PANTHER" id="PTHR30532">
    <property type="entry name" value="IRON III DICITRATE-BINDING PERIPLASMIC PROTEIN"/>
    <property type="match status" value="1"/>
</dbReference>
<dbReference type="CDD" id="cd01146">
    <property type="entry name" value="FhuD"/>
    <property type="match status" value="1"/>
</dbReference>
<gene>
    <name evidence="7" type="ORF">G3T38_16930</name>
</gene>
<evidence type="ECO:0000256" key="3">
    <source>
        <dbReference type="ARBA" id="ARBA00022448"/>
    </source>
</evidence>
<dbReference type="GO" id="GO:1901678">
    <property type="term" value="P:iron coordination entity transport"/>
    <property type="evidence" value="ECO:0007669"/>
    <property type="project" value="UniProtKB-ARBA"/>
</dbReference>
<dbReference type="PANTHER" id="PTHR30532:SF24">
    <property type="entry name" value="FERRIC ENTEROBACTIN-BINDING PERIPLASMIC PROTEIN FEPB"/>
    <property type="match status" value="1"/>
</dbReference>
<accession>A0A6P0HMN0</accession>
<dbReference type="InterPro" id="IPR051313">
    <property type="entry name" value="Bact_iron-sidero_bind"/>
</dbReference>
<dbReference type="Pfam" id="PF01497">
    <property type="entry name" value="Peripla_BP_2"/>
    <property type="match status" value="1"/>
</dbReference>
<comment type="caution">
    <text evidence="7">The sequence shown here is derived from an EMBL/GenBank/DDBJ whole genome shotgun (WGS) entry which is preliminary data.</text>
</comment>
<evidence type="ECO:0000256" key="1">
    <source>
        <dbReference type="ARBA" id="ARBA00004196"/>
    </source>
</evidence>
<evidence type="ECO:0000256" key="2">
    <source>
        <dbReference type="ARBA" id="ARBA00008814"/>
    </source>
</evidence>
<keyword evidence="8" id="KW-1185">Reference proteome</keyword>
<dbReference type="Proteomes" id="UP000468687">
    <property type="component" value="Unassembled WGS sequence"/>
</dbReference>
<evidence type="ECO:0000256" key="5">
    <source>
        <dbReference type="SAM" id="SignalP"/>
    </source>
</evidence>